<evidence type="ECO:0000313" key="3">
    <source>
        <dbReference type="EMBL" id="MBB5871067.1"/>
    </source>
</evidence>
<gene>
    <name evidence="3" type="ORF">F4553_004446</name>
</gene>
<dbReference type="InterPro" id="IPR012338">
    <property type="entry name" value="Beta-lactam/transpept-like"/>
</dbReference>
<dbReference type="InterPro" id="IPR054120">
    <property type="entry name" value="PBPA_dimer"/>
</dbReference>
<keyword evidence="3" id="KW-0328">Glycosyltransferase</keyword>
<dbReference type="SUPFAM" id="SSF56601">
    <property type="entry name" value="beta-lactamase/transpeptidase-like"/>
    <property type="match status" value="1"/>
</dbReference>
<dbReference type="GO" id="GO:0008658">
    <property type="term" value="F:penicillin binding"/>
    <property type="evidence" value="ECO:0007669"/>
    <property type="project" value="InterPro"/>
</dbReference>
<evidence type="ECO:0000259" key="2">
    <source>
        <dbReference type="Pfam" id="PF21922"/>
    </source>
</evidence>
<dbReference type="Pfam" id="PF00905">
    <property type="entry name" value="Transpeptidase"/>
    <property type="match status" value="1"/>
</dbReference>
<dbReference type="GO" id="GO:0016757">
    <property type="term" value="F:glycosyltransferase activity"/>
    <property type="evidence" value="ECO:0007669"/>
    <property type="project" value="UniProtKB-KW"/>
</dbReference>
<comment type="caution">
    <text evidence="3">The sequence shown here is derived from an EMBL/GenBank/DDBJ whole genome shotgun (WGS) entry which is preliminary data.</text>
</comment>
<dbReference type="InterPro" id="IPR001460">
    <property type="entry name" value="PCN-bd_Tpept"/>
</dbReference>
<feature type="domain" description="Penicillin binding protein A dimerisation" evidence="2">
    <location>
        <begin position="52"/>
        <end position="135"/>
    </location>
</feature>
<dbReference type="GO" id="GO:0071555">
    <property type="term" value="P:cell wall organization"/>
    <property type="evidence" value="ECO:0007669"/>
    <property type="project" value="TreeGrafter"/>
</dbReference>
<accession>A0A841BPR9</accession>
<evidence type="ECO:0000313" key="4">
    <source>
        <dbReference type="Proteomes" id="UP000587527"/>
    </source>
</evidence>
<dbReference type="GO" id="GO:0071972">
    <property type="term" value="F:peptidoglycan L,D-transpeptidase activity"/>
    <property type="evidence" value="ECO:0007669"/>
    <property type="project" value="TreeGrafter"/>
</dbReference>
<proteinExistence type="predicted"/>
<dbReference type="PANTHER" id="PTHR30627">
    <property type="entry name" value="PEPTIDOGLYCAN D,D-TRANSPEPTIDASE"/>
    <property type="match status" value="1"/>
</dbReference>
<dbReference type="RefSeq" id="WP_184838874.1">
    <property type="nucleotide sequence ID" value="NZ_JACHMN010000002.1"/>
</dbReference>
<dbReference type="PANTHER" id="PTHR30627:SF24">
    <property type="entry name" value="PENICILLIN-BINDING PROTEIN 4B"/>
    <property type="match status" value="1"/>
</dbReference>
<protein>
    <submittedName>
        <fullName evidence="3">Peptidoglycan glycosyltransferase</fullName>
        <ecNumber evidence="3">2.4.1.129</ecNumber>
    </submittedName>
</protein>
<dbReference type="Pfam" id="PF21922">
    <property type="entry name" value="PBP_dimer_2"/>
    <property type="match status" value="1"/>
</dbReference>
<evidence type="ECO:0000259" key="1">
    <source>
        <dbReference type="Pfam" id="PF00905"/>
    </source>
</evidence>
<dbReference type="Proteomes" id="UP000587527">
    <property type="component" value="Unassembled WGS sequence"/>
</dbReference>
<name>A0A841BPR9_9ACTN</name>
<dbReference type="Gene3D" id="3.90.1310.10">
    <property type="entry name" value="Penicillin-binding protein 2a (Domain 2)"/>
    <property type="match status" value="1"/>
</dbReference>
<organism evidence="3 4">
    <name type="scientific">Allocatelliglobosispora scoriae</name>
    <dbReference type="NCBI Taxonomy" id="643052"/>
    <lineage>
        <taxon>Bacteria</taxon>
        <taxon>Bacillati</taxon>
        <taxon>Actinomycetota</taxon>
        <taxon>Actinomycetes</taxon>
        <taxon>Micromonosporales</taxon>
        <taxon>Micromonosporaceae</taxon>
        <taxon>Allocatelliglobosispora</taxon>
    </lineage>
</organism>
<sequence length="504" mass="53580">MNAPLRRVGVVALILFGLLFANLNWVMAVKSDEYRTSPYNGRVMLAEYDHKRGTILAGGVALAESRATNGDLKYLRVYPTSPAAYAHIVGFRPVQGAAIDIERTENEFLAGTSDKLFADRLRDIFSNEKTPGGNVVLSVMRRAQETAYQELVKNKKGAKVGAVVALDPRTGAILAMASTPSYDPNPLTSHNTDAANAAYNKLDKDPNEPLLNRATQETFPPGSTFKVILSAAALSRGYTINTPIPAGPSYQPPQTDHKITNAAASICPEPQVTLIEALTESCNTGYAQLGVTLGPQAIIDTATAFGFNDPSLTYGRLDSDVKQSPVAESLVGKLTRDDGQPDPPKIAQSSIGQNDVRMTPMEGAMLAAAVANNGSQMRPYLVEQLLGPDLITRHYTAVPKQLRQSCTSQIAGDLREMMVSAVENGTGKAAQIDGYEVGGKTGTAENAENEKDHGWFIGFARNKDGVPVAAVAVFLKNAGSGGSSESARIAGQVMKAIIAEKGGK</sequence>
<dbReference type="InterPro" id="IPR050515">
    <property type="entry name" value="Beta-lactam/transpept"/>
</dbReference>
<reference evidence="3 4" key="1">
    <citation type="submission" date="2020-08" db="EMBL/GenBank/DDBJ databases">
        <title>Sequencing the genomes of 1000 actinobacteria strains.</title>
        <authorList>
            <person name="Klenk H.-P."/>
        </authorList>
    </citation>
    <scope>NUCLEOTIDE SEQUENCE [LARGE SCALE GENOMIC DNA]</scope>
    <source>
        <strain evidence="3 4">DSM 45362</strain>
    </source>
</reference>
<keyword evidence="4" id="KW-1185">Reference proteome</keyword>
<dbReference type="GO" id="GO:0005886">
    <property type="term" value="C:plasma membrane"/>
    <property type="evidence" value="ECO:0007669"/>
    <property type="project" value="TreeGrafter"/>
</dbReference>
<feature type="domain" description="Penicillin-binding protein transpeptidase" evidence="1">
    <location>
        <begin position="161"/>
        <end position="495"/>
    </location>
</feature>
<dbReference type="EC" id="2.4.1.129" evidence="3"/>
<dbReference type="Gene3D" id="3.40.710.10">
    <property type="entry name" value="DD-peptidase/beta-lactamase superfamily"/>
    <property type="match status" value="1"/>
</dbReference>
<dbReference type="AlphaFoldDB" id="A0A841BPR9"/>
<keyword evidence="3" id="KW-0808">Transferase</keyword>
<dbReference type="EMBL" id="JACHMN010000002">
    <property type="protein sequence ID" value="MBB5871067.1"/>
    <property type="molecule type" value="Genomic_DNA"/>
</dbReference>